<dbReference type="SUPFAM" id="SSF53706">
    <property type="entry name" value="Formate dehydrogenase/DMSO reductase, domains 1-3"/>
    <property type="match status" value="1"/>
</dbReference>
<keyword evidence="3" id="KW-0500">Molybdenum</keyword>
<dbReference type="Gene3D" id="2.20.25.90">
    <property type="entry name" value="ADC-like domains"/>
    <property type="match status" value="1"/>
</dbReference>
<evidence type="ECO:0000256" key="3">
    <source>
        <dbReference type="ARBA" id="ARBA00022505"/>
    </source>
</evidence>
<evidence type="ECO:0000313" key="11">
    <source>
        <dbReference type="Proteomes" id="UP000398619"/>
    </source>
</evidence>
<dbReference type="PROSITE" id="PS51669">
    <property type="entry name" value="4FE4S_MOW_BIS_MGD"/>
    <property type="match status" value="1"/>
</dbReference>
<comment type="similarity">
    <text evidence="1">Belongs to the prokaryotic molybdopterin-containing oxidoreductase family.</text>
</comment>
<keyword evidence="5" id="KW-0732">Signal</keyword>
<dbReference type="SUPFAM" id="SSF50692">
    <property type="entry name" value="ADC-like"/>
    <property type="match status" value="1"/>
</dbReference>
<accession>A0A564SFM7</accession>
<name>A0A564SFM7_9FIRM</name>
<dbReference type="PANTHER" id="PTHR43742:SF9">
    <property type="entry name" value="TETRATHIONATE REDUCTASE SUBUNIT A"/>
    <property type="match status" value="1"/>
</dbReference>
<dbReference type="Pfam" id="PF01568">
    <property type="entry name" value="Molydop_binding"/>
    <property type="match status" value="1"/>
</dbReference>
<feature type="domain" description="4Fe-4S Mo/W bis-MGD-type" evidence="9">
    <location>
        <begin position="3"/>
        <end position="57"/>
    </location>
</feature>
<dbReference type="Pfam" id="PF00384">
    <property type="entry name" value="Molybdopterin"/>
    <property type="match status" value="1"/>
</dbReference>
<evidence type="ECO:0000256" key="5">
    <source>
        <dbReference type="ARBA" id="ARBA00022729"/>
    </source>
</evidence>
<dbReference type="Gene3D" id="3.40.228.10">
    <property type="entry name" value="Dimethylsulfoxide Reductase, domain 2"/>
    <property type="match status" value="1"/>
</dbReference>
<dbReference type="GO" id="GO:0051539">
    <property type="term" value="F:4 iron, 4 sulfur cluster binding"/>
    <property type="evidence" value="ECO:0007669"/>
    <property type="project" value="UniProtKB-KW"/>
</dbReference>
<reference evidence="10 11" key="1">
    <citation type="submission" date="2019-07" db="EMBL/GenBank/DDBJ databases">
        <authorList>
            <person name="Hibberd C M."/>
            <person name="Gehrig L. J."/>
            <person name="Chang H.-W."/>
            <person name="Venkatesh S."/>
        </authorList>
    </citation>
    <scope>NUCLEOTIDE SEQUENCE [LARGE SCALE GENOMIC DNA]</scope>
    <source>
        <strain evidence="10">Dorea_longicatena_SSTS_Bg7063</strain>
    </source>
</reference>
<protein>
    <submittedName>
        <fullName evidence="10">Acetylene hydratase</fullName>
        <ecNumber evidence="10">4.2.1.112</ecNumber>
    </submittedName>
</protein>
<dbReference type="AlphaFoldDB" id="A0A564SFM7"/>
<dbReference type="GO" id="GO:0046872">
    <property type="term" value="F:metal ion binding"/>
    <property type="evidence" value="ECO:0007669"/>
    <property type="project" value="UniProtKB-KW"/>
</dbReference>
<dbReference type="SMART" id="SM00926">
    <property type="entry name" value="Molybdop_Fe4S4"/>
    <property type="match status" value="1"/>
</dbReference>
<dbReference type="InterPro" id="IPR006963">
    <property type="entry name" value="Mopterin_OxRdtase_4Fe-4S_dom"/>
</dbReference>
<dbReference type="GO" id="GO:0016491">
    <property type="term" value="F:oxidoreductase activity"/>
    <property type="evidence" value="ECO:0007669"/>
    <property type="project" value="UniProtKB-KW"/>
</dbReference>
<dbReference type="RefSeq" id="WP_144099811.1">
    <property type="nucleotide sequence ID" value="NZ_CABHNM010000014.1"/>
</dbReference>
<dbReference type="Proteomes" id="UP000398619">
    <property type="component" value="Unassembled WGS sequence"/>
</dbReference>
<keyword evidence="4" id="KW-0479">Metal-binding</keyword>
<dbReference type="GO" id="GO:0043546">
    <property type="term" value="F:molybdopterin cofactor binding"/>
    <property type="evidence" value="ECO:0007669"/>
    <property type="project" value="InterPro"/>
</dbReference>
<evidence type="ECO:0000256" key="4">
    <source>
        <dbReference type="ARBA" id="ARBA00022723"/>
    </source>
</evidence>
<sequence>MENEKKKGLCGICPDKCWIEATIENGKLVKVEPDKDSPFGRVCPRGALSKEIIYSKDRILHPMVRIGKKGEGKFRRATWEEALEKAAEGFLKIKKQYGARALASYVGTSGREDGTMRAIAGKDAFFQHLGSPNDMSCGATCFTAANVITPITTLGIPQGMIQADFENAEIVVVWGTNLKTNSGPGRLYEKVKEAQKRGAYLIVIDPRKKGMGMEADWWIPVVPGSDGALALAMLKIIVEEEKYDKEFVEKYTEGFEEFSEYLKQITVEEMSDYCGVDCEIIRLLADKLCSTTKAVLSVYTGIEYQRSAVQNYRAIQILWAITGKYDVEGGMYINGGRFPTAKLKKVPEQNQPIGSKEFPLFYGIVGQGQFSEIPKAVLNDDPYPVRGLLIAAASPALTYPDKKLWHKVYEKLDFLVVNERFMSEEIMYADVVFPATTYYENQIPVSSPLFGWKLRNRIIQPLGEARNDVHILQALAEKMGFGEAYPKSDEDTELWMLDGNRELLEKLKCSEAVMPQKSPVKYKKYQTGDLRKDGMPGFPTPSGKFEICSKLIEECGYTGLPVYKDIRGIKELGSKEEYPMILTTGARSTVRFASFGPAVREIIQLEPYPVADINLEDATELGINEGQKIWIETVFGKQPFRANICEITKGCIHAPFGSGGVNMLGEWKETNINEVCSMEYHDELSGFLLYKSMPCRVVLAE</sequence>
<dbReference type="EMBL" id="CABHNM010000014">
    <property type="protein sequence ID" value="VUW93350.1"/>
    <property type="molecule type" value="Genomic_DNA"/>
</dbReference>
<evidence type="ECO:0000259" key="9">
    <source>
        <dbReference type="PROSITE" id="PS51669"/>
    </source>
</evidence>
<dbReference type="InterPro" id="IPR009010">
    <property type="entry name" value="Asp_de-COase-like_dom_sf"/>
</dbReference>
<keyword evidence="10" id="KW-0456">Lyase</keyword>
<keyword evidence="7" id="KW-0408">Iron</keyword>
<dbReference type="Gene3D" id="3.40.50.740">
    <property type="match status" value="1"/>
</dbReference>
<dbReference type="InterPro" id="IPR050612">
    <property type="entry name" value="Prok_Mopterin_Oxidored"/>
</dbReference>
<keyword evidence="2" id="KW-0004">4Fe-4S</keyword>
<organism evidence="10 11">
    <name type="scientific">Dorea longicatena</name>
    <dbReference type="NCBI Taxonomy" id="88431"/>
    <lineage>
        <taxon>Bacteria</taxon>
        <taxon>Bacillati</taxon>
        <taxon>Bacillota</taxon>
        <taxon>Clostridia</taxon>
        <taxon>Lachnospirales</taxon>
        <taxon>Lachnospiraceae</taxon>
        <taxon>Dorea</taxon>
    </lineage>
</organism>
<dbReference type="Pfam" id="PF04879">
    <property type="entry name" value="Molybdop_Fe4S4"/>
    <property type="match status" value="1"/>
</dbReference>
<evidence type="ECO:0000256" key="7">
    <source>
        <dbReference type="ARBA" id="ARBA00023004"/>
    </source>
</evidence>
<dbReference type="PANTHER" id="PTHR43742">
    <property type="entry name" value="TRIMETHYLAMINE-N-OXIDE REDUCTASE"/>
    <property type="match status" value="1"/>
</dbReference>
<dbReference type="EC" id="4.2.1.112" evidence="10"/>
<dbReference type="InterPro" id="IPR006656">
    <property type="entry name" value="Mopterin_OxRdtase"/>
</dbReference>
<evidence type="ECO:0000256" key="8">
    <source>
        <dbReference type="ARBA" id="ARBA00023014"/>
    </source>
</evidence>
<proteinExistence type="inferred from homology"/>
<keyword evidence="6" id="KW-0560">Oxidoreductase</keyword>
<evidence type="ECO:0000313" key="10">
    <source>
        <dbReference type="EMBL" id="VUW93350.1"/>
    </source>
</evidence>
<gene>
    <name evidence="10" type="ORF">DLSSTS7063_00508</name>
</gene>
<evidence type="ECO:0000256" key="2">
    <source>
        <dbReference type="ARBA" id="ARBA00022485"/>
    </source>
</evidence>
<evidence type="ECO:0000256" key="6">
    <source>
        <dbReference type="ARBA" id="ARBA00023002"/>
    </source>
</evidence>
<keyword evidence="8" id="KW-0411">Iron-sulfur</keyword>
<dbReference type="Gene3D" id="2.40.40.20">
    <property type="match status" value="1"/>
</dbReference>
<evidence type="ECO:0000256" key="1">
    <source>
        <dbReference type="ARBA" id="ARBA00010312"/>
    </source>
</evidence>
<dbReference type="GO" id="GO:0018818">
    <property type="term" value="F:acetylene hydratase activity"/>
    <property type="evidence" value="ECO:0007669"/>
    <property type="project" value="UniProtKB-EC"/>
</dbReference>
<dbReference type="InterPro" id="IPR006657">
    <property type="entry name" value="MoPterin_dinucl-bd_dom"/>
</dbReference>